<protein>
    <submittedName>
        <fullName evidence="2">OLC1v1012129C1</fullName>
    </submittedName>
</protein>
<evidence type="ECO:0000313" key="2">
    <source>
        <dbReference type="EMBL" id="CAI9111807.1"/>
    </source>
</evidence>
<name>A0AAV1DVD4_OLDCO</name>
<sequence length="522" mass="59942">MRSADWHGARSSPTLIPSTKFGSNLTEEDQEIKENLRTPKRQLNFVQRVGLTSNQFQVGEVVVRLVDFLLEGSADPLKDYVKEDLIIIISFLMDPEVKRISDAGDGLCRLISAINWCLPIDGLNFIFPRTNGMGFVNLFKERLKDLIEYQLDNIAFAKHQVVRVHDEFVSLEPYLKGVMELQKERDEVDLKDLWRRIMNLVFLADHVTGVRARQNDAGLTDYELADKLRRCLKQQRLHRLRQLSDDESWKILKVKLSQIHNLPLDDERSEIGEQIAKNCKGLPLSVVLVAGIRNSKNLLAAEEVEADFRYLTQLESLNLSRTGYGSDCLPSFPTSLRKLTLKDLKLPWSVISITGKLPNLEVLKLRRNAFSGRRWEVEDREFKKLKCLEIFKLDIEERAVQEEPFPSLERLRVEDCNELGEIPSGLGYIPTLKKIEMHWSSSKAATSANKILQEQQEMGNEVLEVVFRNSLDKMILWLILFGPFQTSTIGTGSSSFMFQYTFSKFQLSFVEKTKVALCLSRE</sequence>
<gene>
    <name evidence="2" type="ORF">OLC1_LOCUS19115</name>
</gene>
<dbReference type="PANTHER" id="PTHR15140:SF37">
    <property type="entry name" value="UBIQUITIN-LIKE DOMAIN-CONTAINING PROTEIN"/>
    <property type="match status" value="1"/>
</dbReference>
<dbReference type="SUPFAM" id="SSF52540">
    <property type="entry name" value="P-loop containing nucleoside triphosphate hydrolases"/>
    <property type="match status" value="1"/>
</dbReference>
<dbReference type="Gene3D" id="3.80.10.10">
    <property type="entry name" value="Ribonuclease Inhibitor"/>
    <property type="match status" value="1"/>
</dbReference>
<dbReference type="SUPFAM" id="SSF52047">
    <property type="entry name" value="RNI-like"/>
    <property type="match status" value="1"/>
</dbReference>
<dbReference type="PANTHER" id="PTHR15140">
    <property type="entry name" value="TUBULIN-SPECIFIC CHAPERONE E"/>
    <property type="match status" value="1"/>
</dbReference>
<evidence type="ECO:0000313" key="3">
    <source>
        <dbReference type="Proteomes" id="UP001161247"/>
    </source>
</evidence>
<dbReference type="InterPro" id="IPR032675">
    <property type="entry name" value="LRR_dom_sf"/>
</dbReference>
<evidence type="ECO:0000256" key="1">
    <source>
        <dbReference type="SAM" id="MobiDB-lite"/>
    </source>
</evidence>
<accession>A0AAV1DVD4</accession>
<reference evidence="2" key="1">
    <citation type="submission" date="2023-03" db="EMBL/GenBank/DDBJ databases">
        <authorList>
            <person name="Julca I."/>
        </authorList>
    </citation>
    <scope>NUCLEOTIDE SEQUENCE</scope>
</reference>
<feature type="region of interest" description="Disordered" evidence="1">
    <location>
        <begin position="1"/>
        <end position="20"/>
    </location>
</feature>
<dbReference type="AlphaFoldDB" id="A0AAV1DVD4"/>
<dbReference type="InterPro" id="IPR027417">
    <property type="entry name" value="P-loop_NTPase"/>
</dbReference>
<organism evidence="2 3">
    <name type="scientific">Oldenlandia corymbosa var. corymbosa</name>
    <dbReference type="NCBI Taxonomy" id="529605"/>
    <lineage>
        <taxon>Eukaryota</taxon>
        <taxon>Viridiplantae</taxon>
        <taxon>Streptophyta</taxon>
        <taxon>Embryophyta</taxon>
        <taxon>Tracheophyta</taxon>
        <taxon>Spermatophyta</taxon>
        <taxon>Magnoliopsida</taxon>
        <taxon>eudicotyledons</taxon>
        <taxon>Gunneridae</taxon>
        <taxon>Pentapetalae</taxon>
        <taxon>asterids</taxon>
        <taxon>lamiids</taxon>
        <taxon>Gentianales</taxon>
        <taxon>Rubiaceae</taxon>
        <taxon>Rubioideae</taxon>
        <taxon>Spermacoceae</taxon>
        <taxon>Hedyotis-Oldenlandia complex</taxon>
        <taxon>Oldenlandia</taxon>
    </lineage>
</organism>
<dbReference type="Proteomes" id="UP001161247">
    <property type="component" value="Chromosome 7"/>
</dbReference>
<dbReference type="EMBL" id="OX459124">
    <property type="protein sequence ID" value="CAI9111807.1"/>
    <property type="molecule type" value="Genomic_DNA"/>
</dbReference>
<proteinExistence type="predicted"/>
<dbReference type="GO" id="GO:0043531">
    <property type="term" value="F:ADP binding"/>
    <property type="evidence" value="ECO:0007669"/>
    <property type="project" value="InterPro"/>
</dbReference>
<keyword evidence="3" id="KW-1185">Reference proteome</keyword>
<feature type="compositionally biased region" description="Polar residues" evidence="1">
    <location>
        <begin position="11"/>
        <end position="20"/>
    </location>
</feature>